<dbReference type="PANTHER" id="PTHR38102:SF1">
    <property type="entry name" value="PERIPLASMIC CHAPERONE SPY"/>
    <property type="match status" value="1"/>
</dbReference>
<dbReference type="STRING" id="1195246.AGRI_08365"/>
<dbReference type="eggNOG" id="COG3678">
    <property type="taxonomic scope" value="Bacteria"/>
</dbReference>
<evidence type="ECO:0000256" key="4">
    <source>
        <dbReference type="ARBA" id="ARBA00022764"/>
    </source>
</evidence>
<dbReference type="Proteomes" id="UP000035062">
    <property type="component" value="Unassembled WGS sequence"/>
</dbReference>
<comment type="subcellular location">
    <subcellularLocation>
        <location evidence="1">Periplasm</location>
    </subcellularLocation>
</comment>
<dbReference type="Pfam" id="PF07813">
    <property type="entry name" value="LTXXQ"/>
    <property type="match status" value="1"/>
</dbReference>
<organism evidence="7 8">
    <name type="scientific">Alishewanella agri BL06</name>
    <dbReference type="NCBI Taxonomy" id="1195246"/>
    <lineage>
        <taxon>Bacteria</taxon>
        <taxon>Pseudomonadati</taxon>
        <taxon>Pseudomonadota</taxon>
        <taxon>Gammaproteobacteria</taxon>
        <taxon>Alteromonadales</taxon>
        <taxon>Alteromonadaceae</taxon>
        <taxon>Alishewanella</taxon>
    </lineage>
</organism>
<evidence type="ECO:0000256" key="5">
    <source>
        <dbReference type="SAM" id="MobiDB-lite"/>
    </source>
</evidence>
<protein>
    <submittedName>
        <fullName evidence="7">Spheroplast protein y</fullName>
    </submittedName>
</protein>
<accession>I9DRU9</accession>
<dbReference type="InterPro" id="IPR052211">
    <property type="entry name" value="Cpx_auxiliary_protein"/>
</dbReference>
<evidence type="ECO:0000313" key="8">
    <source>
        <dbReference type="Proteomes" id="UP000035062"/>
    </source>
</evidence>
<evidence type="ECO:0000256" key="2">
    <source>
        <dbReference type="ARBA" id="ARBA00008441"/>
    </source>
</evidence>
<feature type="chain" id="PRO_5003719977" evidence="6">
    <location>
        <begin position="26"/>
        <end position="157"/>
    </location>
</feature>
<proteinExistence type="inferred from homology"/>
<dbReference type="AlphaFoldDB" id="I9DRU9"/>
<feature type="region of interest" description="Disordered" evidence="5">
    <location>
        <begin position="126"/>
        <end position="157"/>
    </location>
</feature>
<dbReference type="EMBL" id="AKKU01000015">
    <property type="protein sequence ID" value="EIW88785.1"/>
    <property type="molecule type" value="Genomic_DNA"/>
</dbReference>
<dbReference type="RefSeq" id="WP_008984533.1">
    <property type="nucleotide sequence ID" value="NZ_AKKU01000015.1"/>
</dbReference>
<feature type="compositionally biased region" description="Basic residues" evidence="5">
    <location>
        <begin position="135"/>
        <end position="151"/>
    </location>
</feature>
<comment type="caution">
    <text evidence="7">The sequence shown here is derived from an EMBL/GenBank/DDBJ whole genome shotgun (WGS) entry which is preliminary data.</text>
</comment>
<evidence type="ECO:0000256" key="6">
    <source>
        <dbReference type="SAM" id="SignalP"/>
    </source>
</evidence>
<dbReference type="PATRIC" id="fig|1195246.3.peg.1645"/>
<gene>
    <name evidence="7" type="ORF">AGRI_08365</name>
</gene>
<keyword evidence="4" id="KW-0574">Periplasm</keyword>
<keyword evidence="8" id="KW-1185">Reference proteome</keyword>
<feature type="signal peptide" evidence="6">
    <location>
        <begin position="1"/>
        <end position="25"/>
    </location>
</feature>
<evidence type="ECO:0000256" key="3">
    <source>
        <dbReference type="ARBA" id="ARBA00022729"/>
    </source>
</evidence>
<name>I9DRU9_9ALTE</name>
<dbReference type="Gene3D" id="1.20.120.1490">
    <property type="match status" value="1"/>
</dbReference>
<reference evidence="7 8" key="1">
    <citation type="journal article" date="2012" name="J. Bacteriol.">
        <title>Genome Sequence of Pectin-Degrading Alishewanella agri, Isolated from Landfill Soil.</title>
        <authorList>
            <person name="Kim J."/>
            <person name="Jung J."/>
            <person name="Sung J.S."/>
            <person name="Chun J."/>
            <person name="Park W."/>
        </authorList>
    </citation>
    <scope>NUCLEOTIDE SEQUENCE [LARGE SCALE GENOMIC DNA]</scope>
    <source>
        <strain evidence="7 8">BL06</strain>
    </source>
</reference>
<evidence type="ECO:0000313" key="7">
    <source>
        <dbReference type="EMBL" id="EIW88785.1"/>
    </source>
</evidence>
<dbReference type="GO" id="GO:0051082">
    <property type="term" value="F:unfolded protein binding"/>
    <property type="evidence" value="ECO:0007669"/>
    <property type="project" value="TreeGrafter"/>
</dbReference>
<evidence type="ECO:0000256" key="1">
    <source>
        <dbReference type="ARBA" id="ARBA00004418"/>
    </source>
</evidence>
<dbReference type="PANTHER" id="PTHR38102">
    <property type="entry name" value="PERIPLASMIC CHAPERONE SPY"/>
    <property type="match status" value="1"/>
</dbReference>
<dbReference type="GO" id="GO:0030288">
    <property type="term" value="C:outer membrane-bounded periplasmic space"/>
    <property type="evidence" value="ECO:0007669"/>
    <property type="project" value="TreeGrafter"/>
</dbReference>
<dbReference type="InterPro" id="IPR012899">
    <property type="entry name" value="LTXXQ"/>
</dbReference>
<sequence length="157" mass="18076">MKVKTILVSITSGLLLISSLNPALAGDKGEWRQNMTGAWQHGQLWQQLDLTDQQRQQIRELMQAHRAAKPTAQREAMQALLDAPQFDEQAARDLLAQRAAQREQRQLAGLKLQHEIRQLLTSEQREQLQQLQQQRHSKRHDKAGKPGRWHKQSADNN</sequence>
<keyword evidence="3 6" id="KW-0732">Signal</keyword>
<comment type="similarity">
    <text evidence="2">Belongs to the CpxP/Spy family.</text>
</comment>